<protein>
    <submittedName>
        <fullName evidence="8">Protein trichome birefringence-like 36</fullName>
    </submittedName>
</protein>
<dbReference type="eggNOG" id="ENOG502QSEA">
    <property type="taxonomic scope" value="Eukaryota"/>
</dbReference>
<gene>
    <name evidence="8" type="primary">LOC104612133</name>
</gene>
<dbReference type="GO" id="GO:0016413">
    <property type="term" value="F:O-acetyltransferase activity"/>
    <property type="evidence" value="ECO:0000318"/>
    <property type="project" value="GO_Central"/>
</dbReference>
<dbReference type="OMA" id="IAMKTWA"/>
<dbReference type="PANTHER" id="PTHR32285">
    <property type="entry name" value="PROTEIN TRICHOME BIREFRINGENCE-LIKE 9-RELATED"/>
    <property type="match status" value="1"/>
</dbReference>
<dbReference type="InterPro" id="IPR029962">
    <property type="entry name" value="TBL"/>
</dbReference>
<evidence type="ECO:0000256" key="4">
    <source>
        <dbReference type="ARBA" id="ARBA00022968"/>
    </source>
</evidence>
<dbReference type="InterPro" id="IPR025846">
    <property type="entry name" value="TBL_N"/>
</dbReference>
<evidence type="ECO:0000313" key="8">
    <source>
        <dbReference type="RefSeq" id="XP_010277751.1"/>
    </source>
</evidence>
<organism evidence="7 8">
    <name type="scientific">Nelumbo nucifera</name>
    <name type="common">Sacred lotus</name>
    <dbReference type="NCBI Taxonomy" id="4432"/>
    <lineage>
        <taxon>Eukaryota</taxon>
        <taxon>Viridiplantae</taxon>
        <taxon>Streptophyta</taxon>
        <taxon>Embryophyta</taxon>
        <taxon>Tracheophyta</taxon>
        <taxon>Spermatophyta</taxon>
        <taxon>Magnoliopsida</taxon>
        <taxon>Proteales</taxon>
        <taxon>Nelumbonaceae</taxon>
        <taxon>Nelumbo</taxon>
    </lineage>
</organism>
<keyword evidence="7" id="KW-1185">Reference proteome</keyword>
<dbReference type="Proteomes" id="UP000189703">
    <property type="component" value="Unplaced"/>
</dbReference>
<dbReference type="GO" id="GO:0016020">
    <property type="term" value="C:membrane"/>
    <property type="evidence" value="ECO:0007669"/>
    <property type="project" value="UniProtKB-SubCell"/>
</dbReference>
<dbReference type="AlphaFoldDB" id="A0A1U8BLC1"/>
<dbReference type="InterPro" id="IPR026057">
    <property type="entry name" value="TBL_C"/>
</dbReference>
<accession>A0A1U8BLC1</accession>
<keyword evidence="4" id="KW-0735">Signal-anchor</keyword>
<evidence type="ECO:0000313" key="7">
    <source>
        <dbReference type="Proteomes" id="UP000189703"/>
    </source>
</evidence>
<keyword evidence="3" id="KW-0812">Transmembrane</keyword>
<dbReference type="RefSeq" id="XP_010277751.1">
    <property type="nucleotide sequence ID" value="XM_010279449.2"/>
</dbReference>
<dbReference type="Pfam" id="PF13839">
    <property type="entry name" value="PC-Esterase"/>
    <property type="match status" value="1"/>
</dbReference>
<sequence>MKTTTTPAPIKEQWKLCFSLSFLGCFILAWFYTHKHTTLPIFAALGGIETSSQVTTTAATEVSASSKVFRNETHNTGEEFLMPNIGIDENAQHTNRSHRTEQKHCDMFDGHWVYVPDGEPLYEATQCPFLNDQVSCRRNGRPDFEYEKWRWEAKNCNIPRFNGKEMLERLRGKRVIIVGDSLNRNQWESLACLLYSVIPSSRAQVNVRSGVYKVFKAMDYDCTLEFYWSPFLVQLDQTRSRKRILKLHTISASAQSWRGADIMVFNTGHWWVHGGKLQAWDFVEYKKKMLKDLDVEIKFETALKTWSQWIEDNVDPTKTTVFFRSISPEHKGRQWCYNQTQPIMDESYTTSFPRQVVAIVEKTIREMRTPVKYLNITRLSQYRRDAHPTVYTAKQGVLLTEEQRMKPQLYADCSHWCLPGLPDTWNMLLYAFTILETSRDIL</sequence>
<evidence type="ECO:0000256" key="5">
    <source>
        <dbReference type="ARBA" id="ARBA00022989"/>
    </source>
</evidence>
<evidence type="ECO:0000256" key="3">
    <source>
        <dbReference type="ARBA" id="ARBA00022692"/>
    </source>
</evidence>
<evidence type="ECO:0000256" key="1">
    <source>
        <dbReference type="ARBA" id="ARBA00004167"/>
    </source>
</evidence>
<evidence type="ECO:0000256" key="6">
    <source>
        <dbReference type="ARBA" id="ARBA00023136"/>
    </source>
</evidence>
<keyword evidence="5" id="KW-1133">Transmembrane helix</keyword>
<reference evidence="8" key="1">
    <citation type="submission" date="2025-08" db="UniProtKB">
        <authorList>
            <consortium name="RefSeq"/>
        </authorList>
    </citation>
    <scope>IDENTIFICATION</scope>
</reference>
<dbReference type="OrthoDB" id="737117at2759"/>
<dbReference type="PANTHER" id="PTHR32285:SF38">
    <property type="entry name" value="OS01G0614300 PROTEIN"/>
    <property type="match status" value="1"/>
</dbReference>
<comment type="subcellular location">
    <subcellularLocation>
        <location evidence="1">Membrane</location>
        <topology evidence="1">Single-pass membrane protein</topology>
    </subcellularLocation>
</comment>
<keyword evidence="6" id="KW-0472">Membrane</keyword>
<proteinExistence type="inferred from homology"/>
<dbReference type="GeneID" id="104612133"/>
<dbReference type="Pfam" id="PF14416">
    <property type="entry name" value="PMR5N"/>
    <property type="match status" value="1"/>
</dbReference>
<dbReference type="GO" id="GO:0005794">
    <property type="term" value="C:Golgi apparatus"/>
    <property type="evidence" value="ECO:0000318"/>
    <property type="project" value="GO_Central"/>
</dbReference>
<dbReference type="KEGG" id="nnu:104612133"/>
<name>A0A1U8BLC1_NELNU</name>
<evidence type="ECO:0000256" key="2">
    <source>
        <dbReference type="ARBA" id="ARBA00007727"/>
    </source>
</evidence>
<comment type="similarity">
    <text evidence="2">Belongs to the PC-esterase family. TBL subfamily.</text>
</comment>